<proteinExistence type="predicted"/>
<dbReference type="Proteomes" id="UP000814033">
    <property type="component" value="Unassembled WGS sequence"/>
</dbReference>
<accession>A0ACB8R1S2</accession>
<sequence>MRAVQISSVEVNTRSTYGAGLLRFTQYCDEFGISELARMPASDVLLAGFVSSGAGKVGSAQQWVSGLALWHRINGAPWLGSTGLQAALAGVKKNAPTSSKRPPRPPVTFQHITALLRGLDLTNTRDAAIWAASSVAFWSICRLGELVPVSADVFTADKHVARGAPLAFGRERGGHEHATLHIPFSKTTGAAGADISITDIEDETSPFHALQYHLQVNAEVPAHAPFFAYEEGDGWKALTRAALMDQCNAVWSAAGIPGIGGGHSFRIGGTTEWLLRGAPPDMVAIQGRWRSDAFLRYWRRVEIVLPFFMSRTFTASQITHLDSIMDNFSRTARVS</sequence>
<reference evidence="1" key="2">
    <citation type="journal article" date="2022" name="New Phytol.">
        <title>Evolutionary transition to the ectomycorrhizal habit in the genomes of a hyperdiverse lineage of mushroom-forming fungi.</title>
        <authorList>
            <person name="Looney B."/>
            <person name="Miyauchi S."/>
            <person name="Morin E."/>
            <person name="Drula E."/>
            <person name="Courty P.E."/>
            <person name="Kohler A."/>
            <person name="Kuo A."/>
            <person name="LaButti K."/>
            <person name="Pangilinan J."/>
            <person name="Lipzen A."/>
            <person name="Riley R."/>
            <person name="Andreopoulos W."/>
            <person name="He G."/>
            <person name="Johnson J."/>
            <person name="Nolan M."/>
            <person name="Tritt A."/>
            <person name="Barry K.W."/>
            <person name="Grigoriev I.V."/>
            <person name="Nagy L.G."/>
            <person name="Hibbett D."/>
            <person name="Henrissat B."/>
            <person name="Matheny P.B."/>
            <person name="Labbe J."/>
            <person name="Martin F.M."/>
        </authorList>
    </citation>
    <scope>NUCLEOTIDE SEQUENCE</scope>
    <source>
        <strain evidence="1">FP105234-sp</strain>
    </source>
</reference>
<organism evidence="1 2">
    <name type="scientific">Auriscalpium vulgare</name>
    <dbReference type="NCBI Taxonomy" id="40419"/>
    <lineage>
        <taxon>Eukaryota</taxon>
        <taxon>Fungi</taxon>
        <taxon>Dikarya</taxon>
        <taxon>Basidiomycota</taxon>
        <taxon>Agaricomycotina</taxon>
        <taxon>Agaricomycetes</taxon>
        <taxon>Russulales</taxon>
        <taxon>Auriscalpiaceae</taxon>
        <taxon>Auriscalpium</taxon>
    </lineage>
</organism>
<evidence type="ECO:0000313" key="2">
    <source>
        <dbReference type="Proteomes" id="UP000814033"/>
    </source>
</evidence>
<reference evidence="1" key="1">
    <citation type="submission" date="2021-02" db="EMBL/GenBank/DDBJ databases">
        <authorList>
            <consortium name="DOE Joint Genome Institute"/>
            <person name="Ahrendt S."/>
            <person name="Looney B.P."/>
            <person name="Miyauchi S."/>
            <person name="Morin E."/>
            <person name="Drula E."/>
            <person name="Courty P.E."/>
            <person name="Chicoki N."/>
            <person name="Fauchery L."/>
            <person name="Kohler A."/>
            <person name="Kuo A."/>
            <person name="Labutti K."/>
            <person name="Pangilinan J."/>
            <person name="Lipzen A."/>
            <person name="Riley R."/>
            <person name="Andreopoulos W."/>
            <person name="He G."/>
            <person name="Johnson J."/>
            <person name="Barry K.W."/>
            <person name="Grigoriev I.V."/>
            <person name="Nagy L."/>
            <person name="Hibbett D."/>
            <person name="Henrissat B."/>
            <person name="Matheny P.B."/>
            <person name="Labbe J."/>
            <person name="Martin F."/>
        </authorList>
    </citation>
    <scope>NUCLEOTIDE SEQUENCE</scope>
    <source>
        <strain evidence="1">FP105234-sp</strain>
    </source>
</reference>
<keyword evidence="2" id="KW-1185">Reference proteome</keyword>
<evidence type="ECO:0000313" key="1">
    <source>
        <dbReference type="EMBL" id="KAI0037486.1"/>
    </source>
</evidence>
<comment type="caution">
    <text evidence="1">The sequence shown here is derived from an EMBL/GenBank/DDBJ whole genome shotgun (WGS) entry which is preliminary data.</text>
</comment>
<protein>
    <submittedName>
        <fullName evidence="1">DNA breaking-rejoining enzyme</fullName>
    </submittedName>
</protein>
<gene>
    <name evidence="1" type="ORF">FA95DRAFT_1506926</name>
</gene>
<dbReference type="EMBL" id="MU276915">
    <property type="protein sequence ID" value="KAI0037486.1"/>
    <property type="molecule type" value="Genomic_DNA"/>
</dbReference>
<name>A0ACB8R1S2_9AGAM</name>